<dbReference type="Pfam" id="PF08238">
    <property type="entry name" value="Sel1"/>
    <property type="match status" value="4"/>
</dbReference>
<gene>
    <name evidence="1" type="ORF">METZ01_LOCUS432779</name>
</gene>
<feature type="non-terminal residue" evidence="1">
    <location>
        <position position="1"/>
    </location>
</feature>
<dbReference type="AlphaFoldDB" id="A0A382YAP9"/>
<dbReference type="PANTHER" id="PTHR11102:SF160">
    <property type="entry name" value="ERAD-ASSOCIATED E3 UBIQUITIN-PROTEIN LIGASE COMPONENT HRD3"/>
    <property type="match status" value="1"/>
</dbReference>
<dbReference type="EMBL" id="UINC01174015">
    <property type="protein sequence ID" value="SVD79925.1"/>
    <property type="molecule type" value="Genomic_DNA"/>
</dbReference>
<dbReference type="InterPro" id="IPR011990">
    <property type="entry name" value="TPR-like_helical_dom_sf"/>
</dbReference>
<sequence>NQHLGSIVFRMPNDSDIAAKCQWVGSASGAKNDWLWGWANVTTLDESKDQLHIVRDHGEKEGFDQLTASELIEDDEIDRFAGQMACVANHLLKGKGIYRMPVEHLDASTYVVLTEIYKVDELGSEDETEYGKDGEIEYQWGITLTGDSDHEWAIDWFRRSAELGHEEAKFQLACSYLFNHGVEEDTEEGIRQLHTLADRGNANAQNMLGTIYGGWPGVDTNYEEAAKLIRAAAEQGNSDAKLDLAGIYGRGDGVEQDSEKAVYWA</sequence>
<dbReference type="InterPro" id="IPR049249">
    <property type="entry name" value="DUF6882"/>
</dbReference>
<organism evidence="1">
    <name type="scientific">marine metagenome</name>
    <dbReference type="NCBI Taxonomy" id="408172"/>
    <lineage>
        <taxon>unclassified sequences</taxon>
        <taxon>metagenomes</taxon>
        <taxon>ecological metagenomes</taxon>
    </lineage>
</organism>
<protein>
    <submittedName>
        <fullName evidence="1">Uncharacterized protein</fullName>
    </submittedName>
</protein>
<reference evidence="1" key="1">
    <citation type="submission" date="2018-05" db="EMBL/GenBank/DDBJ databases">
        <authorList>
            <person name="Lanie J.A."/>
            <person name="Ng W.-L."/>
            <person name="Kazmierczak K.M."/>
            <person name="Andrzejewski T.M."/>
            <person name="Davidsen T.M."/>
            <person name="Wayne K.J."/>
            <person name="Tettelin H."/>
            <person name="Glass J.I."/>
            <person name="Rusch D."/>
            <person name="Podicherti R."/>
            <person name="Tsui H.-C.T."/>
            <person name="Winkler M.E."/>
        </authorList>
    </citation>
    <scope>NUCLEOTIDE SEQUENCE</scope>
</reference>
<evidence type="ECO:0000313" key="1">
    <source>
        <dbReference type="EMBL" id="SVD79925.1"/>
    </source>
</evidence>
<dbReference type="InterPro" id="IPR050767">
    <property type="entry name" value="Sel1_AlgK"/>
</dbReference>
<dbReference type="Pfam" id="PF21813">
    <property type="entry name" value="DUF6882"/>
    <property type="match status" value="1"/>
</dbReference>
<feature type="non-terminal residue" evidence="1">
    <location>
        <position position="265"/>
    </location>
</feature>
<dbReference type="PANTHER" id="PTHR11102">
    <property type="entry name" value="SEL-1-LIKE PROTEIN"/>
    <property type="match status" value="1"/>
</dbReference>
<dbReference type="InterPro" id="IPR006597">
    <property type="entry name" value="Sel1-like"/>
</dbReference>
<dbReference type="SMART" id="SM00671">
    <property type="entry name" value="SEL1"/>
    <property type="match status" value="4"/>
</dbReference>
<dbReference type="SUPFAM" id="SSF81901">
    <property type="entry name" value="HCP-like"/>
    <property type="match status" value="1"/>
</dbReference>
<proteinExistence type="predicted"/>
<name>A0A382YAP9_9ZZZZ</name>
<accession>A0A382YAP9</accession>
<dbReference type="Gene3D" id="1.25.40.10">
    <property type="entry name" value="Tetratricopeptide repeat domain"/>
    <property type="match status" value="1"/>
</dbReference>